<evidence type="ECO:0000313" key="2">
    <source>
        <dbReference type="Proteomes" id="UP000815677"/>
    </source>
</evidence>
<dbReference type="EMBL" id="DF848429">
    <property type="protein sequence ID" value="GAT53612.1"/>
    <property type="molecule type" value="Genomic_DNA"/>
</dbReference>
<sequence length="514" mass="58342">MRAHIPFSRRTQTLALVLVCGGLIAFNTFAPLGESLRPSELTGPFLRPWKTTTKDGVVLEDTIGWEDQAILGEGVHRKVSQHRVLTVTATETETVQVPTTTTKIVEPSASQRPLVNGPPTAKMRDNLRPELKYITSWHGAGITNDMMAHINLLYLAKQTDRIPIMDIFFADWGHVGFGYKVRPPPMLFGDVFDLPRFTKLTGVEVLQWPDVKASDSREIDSFGCWNLEQANLNNQNPHLGATTPGERGFDISYMVIPPWTKQYPEQKWNEFVRLSQLVALSFPEKHKENVQAQQQTLRGSTLLGLKTPPDEQLMCFDWLFNTCENAPHDVLKDYSSTWRQIGQHLHFHPKIEGLAHEYLRKAFQLSPDQPVPPYIAVHVRRGDFDIWCTVPREECFTPFLYFARKVKKMQEQLLADKGLTIQHVVVTSDESADEFWADVASYGYGRPDHTTTKEEYGAFYPVFIDNAIQGLAQGIVGTEMSTVSRIAAKRIDSWQGGINTMVSFRKLEAEQERE</sequence>
<accession>A0ABQ0LRA7</accession>
<proteinExistence type="predicted"/>
<reference evidence="1" key="1">
    <citation type="submission" date="2014-09" db="EMBL/GenBank/DDBJ databases">
        <title>Genome sequence of the luminous mushroom Mycena chlorophos for searching fungal bioluminescence genes.</title>
        <authorList>
            <person name="Tanaka Y."/>
            <person name="Kasuga D."/>
            <person name="Oba Y."/>
            <person name="Hase S."/>
            <person name="Sato K."/>
            <person name="Oba Y."/>
            <person name="Sakakibara Y."/>
        </authorList>
    </citation>
    <scope>NUCLEOTIDE SEQUENCE</scope>
</reference>
<organism evidence="1 2">
    <name type="scientific">Mycena chlorophos</name>
    <name type="common">Agaric fungus</name>
    <name type="synonym">Agaricus chlorophos</name>
    <dbReference type="NCBI Taxonomy" id="658473"/>
    <lineage>
        <taxon>Eukaryota</taxon>
        <taxon>Fungi</taxon>
        <taxon>Dikarya</taxon>
        <taxon>Basidiomycota</taxon>
        <taxon>Agaricomycotina</taxon>
        <taxon>Agaricomycetes</taxon>
        <taxon>Agaricomycetidae</taxon>
        <taxon>Agaricales</taxon>
        <taxon>Marasmiineae</taxon>
        <taxon>Mycenaceae</taxon>
        <taxon>Mycena</taxon>
    </lineage>
</organism>
<protein>
    <submittedName>
        <fullName evidence="1">Uncharacterized protein</fullName>
    </submittedName>
</protein>
<keyword evidence="2" id="KW-1185">Reference proteome</keyword>
<gene>
    <name evidence="1" type="ORF">MCHLO_10551</name>
</gene>
<dbReference type="CDD" id="cd11296">
    <property type="entry name" value="O-FucT_like"/>
    <property type="match status" value="1"/>
</dbReference>
<dbReference type="Proteomes" id="UP000815677">
    <property type="component" value="Unassembled WGS sequence"/>
</dbReference>
<name>A0ABQ0LRA7_MYCCL</name>
<dbReference type="Gene3D" id="3.40.50.11350">
    <property type="match status" value="1"/>
</dbReference>
<evidence type="ECO:0000313" key="1">
    <source>
        <dbReference type="EMBL" id="GAT53612.1"/>
    </source>
</evidence>